<dbReference type="Proteomes" id="UP000024635">
    <property type="component" value="Unassembled WGS sequence"/>
</dbReference>
<name>A0A016TTI8_9BILA</name>
<evidence type="ECO:0000313" key="2">
    <source>
        <dbReference type="EMBL" id="EYC06085.1"/>
    </source>
</evidence>
<evidence type="ECO:0000256" key="1">
    <source>
        <dbReference type="SAM" id="MobiDB-lite"/>
    </source>
</evidence>
<feature type="compositionally biased region" description="Polar residues" evidence="1">
    <location>
        <begin position="276"/>
        <end position="293"/>
    </location>
</feature>
<reference evidence="3" key="1">
    <citation type="journal article" date="2015" name="Nat. Genet.">
        <title>The genome and transcriptome of the zoonotic hookworm Ancylostoma ceylanicum identify infection-specific gene families.</title>
        <authorList>
            <person name="Schwarz E.M."/>
            <person name="Hu Y."/>
            <person name="Antoshechkin I."/>
            <person name="Miller M.M."/>
            <person name="Sternberg P.W."/>
            <person name="Aroian R.V."/>
        </authorList>
    </citation>
    <scope>NUCLEOTIDE SEQUENCE</scope>
    <source>
        <strain evidence="3">HY135</strain>
    </source>
</reference>
<gene>
    <name evidence="2" type="primary">Acey_s0078.g1185</name>
    <name evidence="2" type="ORF">Y032_0078g1185</name>
</gene>
<protein>
    <submittedName>
        <fullName evidence="2">Uncharacterized protein</fullName>
    </submittedName>
</protein>
<proteinExistence type="predicted"/>
<dbReference type="EMBL" id="JARK01001414">
    <property type="protein sequence ID" value="EYC06085.1"/>
    <property type="molecule type" value="Genomic_DNA"/>
</dbReference>
<feature type="compositionally biased region" description="Low complexity" evidence="1">
    <location>
        <begin position="262"/>
        <end position="271"/>
    </location>
</feature>
<sequence>MVNQAIYGLRTIDCESDDTYRAHIQRVDEPRAAAGARVTRLSVEIVFPRPQLRFEALFGGAELSKEGAHCALSPPEATIQAMQNEQYPFQMKRIRRETSTDASTTAIFLDNVLASGVANNKETIDRMISTLQRLRDGDESISYISSTVDVLNSLSSVAHCCTSTSSTQEDNNRFVTATTTQASSSASSETRVPALQTVPSIFPQHKPDASPWNGDPLQGFSFPQQAHHRQMQPPFNLLLPLDYSGNAAALSNVRTPLHAYPSSFSKSASKSGAPQLATTASDASYDGATTLSDSQRRQHVRNQG</sequence>
<comment type="caution">
    <text evidence="2">The sequence shown here is derived from an EMBL/GenBank/DDBJ whole genome shotgun (WGS) entry which is preliminary data.</text>
</comment>
<accession>A0A016TTI8</accession>
<feature type="region of interest" description="Disordered" evidence="1">
    <location>
        <begin position="262"/>
        <end position="304"/>
    </location>
</feature>
<dbReference type="OrthoDB" id="5875720at2759"/>
<evidence type="ECO:0000313" key="3">
    <source>
        <dbReference type="Proteomes" id="UP000024635"/>
    </source>
</evidence>
<dbReference type="AlphaFoldDB" id="A0A016TTI8"/>
<keyword evidence="3" id="KW-1185">Reference proteome</keyword>
<organism evidence="2 3">
    <name type="scientific">Ancylostoma ceylanicum</name>
    <dbReference type="NCBI Taxonomy" id="53326"/>
    <lineage>
        <taxon>Eukaryota</taxon>
        <taxon>Metazoa</taxon>
        <taxon>Ecdysozoa</taxon>
        <taxon>Nematoda</taxon>
        <taxon>Chromadorea</taxon>
        <taxon>Rhabditida</taxon>
        <taxon>Rhabditina</taxon>
        <taxon>Rhabditomorpha</taxon>
        <taxon>Strongyloidea</taxon>
        <taxon>Ancylostomatidae</taxon>
        <taxon>Ancylostomatinae</taxon>
        <taxon>Ancylostoma</taxon>
    </lineage>
</organism>